<name>A0A8J3IXK0_9ACTN</name>
<evidence type="ECO:0000313" key="1">
    <source>
        <dbReference type="EMBL" id="GID10508.1"/>
    </source>
</evidence>
<dbReference type="PANTHER" id="PTHR43546">
    <property type="entry name" value="UPF0173 METAL-DEPENDENT HYDROLASE MJ1163-RELATED"/>
    <property type="match status" value="1"/>
</dbReference>
<dbReference type="Gene3D" id="3.60.15.10">
    <property type="entry name" value="Ribonuclease Z/Hydroxyacylglutathione hydrolase-like"/>
    <property type="match status" value="1"/>
</dbReference>
<proteinExistence type="predicted"/>
<dbReference type="RefSeq" id="WP_203655821.1">
    <property type="nucleotide sequence ID" value="NZ_BAAAZM010000003.1"/>
</dbReference>
<sequence length="212" mass="22417">MRLIRYAHACVRLESAAGVLVFDPSGFAGPEALTGADVVLVSHGHFDHVDPDLLRTAGAGLRVWAPAPVVAELPDLGGRASVVGPGETFDAAGYRVRTYGGTHARVHPHLLPDPAVPFVPNVGYLVDGVYHPGDALVAPDAPVRTLLLPVSGPWLKVAEAVDFARAVGAERTVPIHDAINSELGNQVVDRTLRALLPDTDYRRLAPGESIEL</sequence>
<protein>
    <submittedName>
        <fullName evidence="1">MBL fold metallo-hydrolase</fullName>
    </submittedName>
</protein>
<reference evidence="1" key="1">
    <citation type="submission" date="2021-01" db="EMBL/GenBank/DDBJ databases">
        <title>Whole genome shotgun sequence of Actinocatenispora rupis NBRC 107355.</title>
        <authorList>
            <person name="Komaki H."/>
            <person name="Tamura T."/>
        </authorList>
    </citation>
    <scope>NUCLEOTIDE SEQUENCE</scope>
    <source>
        <strain evidence="1">NBRC 107355</strain>
    </source>
</reference>
<dbReference type="Pfam" id="PF13483">
    <property type="entry name" value="Lactamase_B_3"/>
    <property type="match status" value="1"/>
</dbReference>
<gene>
    <name evidence="1" type="ORF">Aru02nite_13970</name>
</gene>
<dbReference type="InterPro" id="IPR036866">
    <property type="entry name" value="RibonucZ/Hydroxyglut_hydro"/>
</dbReference>
<comment type="caution">
    <text evidence="1">The sequence shown here is derived from an EMBL/GenBank/DDBJ whole genome shotgun (WGS) entry which is preliminary data.</text>
</comment>
<dbReference type="InterPro" id="IPR050114">
    <property type="entry name" value="UPF0173_UPF0282_UlaG_hydrolase"/>
</dbReference>
<dbReference type="SUPFAM" id="SSF56281">
    <property type="entry name" value="Metallo-hydrolase/oxidoreductase"/>
    <property type="match status" value="1"/>
</dbReference>
<dbReference type="EMBL" id="BOMB01000008">
    <property type="protein sequence ID" value="GID10508.1"/>
    <property type="molecule type" value="Genomic_DNA"/>
</dbReference>
<dbReference type="AlphaFoldDB" id="A0A8J3IXK0"/>
<accession>A0A8J3IXK0</accession>
<dbReference type="Proteomes" id="UP000612808">
    <property type="component" value="Unassembled WGS sequence"/>
</dbReference>
<organism evidence="1 2">
    <name type="scientific">Actinocatenispora rupis</name>
    <dbReference type="NCBI Taxonomy" id="519421"/>
    <lineage>
        <taxon>Bacteria</taxon>
        <taxon>Bacillati</taxon>
        <taxon>Actinomycetota</taxon>
        <taxon>Actinomycetes</taxon>
        <taxon>Micromonosporales</taxon>
        <taxon>Micromonosporaceae</taxon>
        <taxon>Actinocatenispora</taxon>
    </lineage>
</organism>
<evidence type="ECO:0000313" key="2">
    <source>
        <dbReference type="Proteomes" id="UP000612808"/>
    </source>
</evidence>
<keyword evidence="2" id="KW-1185">Reference proteome</keyword>
<dbReference type="PANTHER" id="PTHR43546:SF3">
    <property type="entry name" value="UPF0173 METAL-DEPENDENT HYDROLASE MJ1163"/>
    <property type="match status" value="1"/>
</dbReference>